<evidence type="ECO:0000313" key="1">
    <source>
        <dbReference type="EMBL" id="KAJ9078983.1"/>
    </source>
</evidence>
<dbReference type="EMBL" id="QTSX02002132">
    <property type="protein sequence ID" value="KAJ9078983.1"/>
    <property type="molecule type" value="Genomic_DNA"/>
</dbReference>
<proteinExistence type="predicted"/>
<keyword evidence="2" id="KW-1185">Reference proteome</keyword>
<name>A0ACC2TW52_9FUNG</name>
<reference evidence="1" key="1">
    <citation type="submission" date="2022-04" db="EMBL/GenBank/DDBJ databases">
        <title>Genome of the entomopathogenic fungus Entomophthora muscae.</title>
        <authorList>
            <person name="Elya C."/>
            <person name="Lovett B.R."/>
            <person name="Lee E."/>
            <person name="Macias A.M."/>
            <person name="Hajek A.E."/>
            <person name="De Bivort B.L."/>
            <person name="Kasson M.T."/>
            <person name="De Fine Licht H.H."/>
            <person name="Stajich J.E."/>
        </authorList>
    </citation>
    <scope>NUCLEOTIDE SEQUENCE</scope>
    <source>
        <strain evidence="1">Berkeley</strain>
    </source>
</reference>
<comment type="caution">
    <text evidence="1">The sequence shown here is derived from an EMBL/GenBank/DDBJ whole genome shotgun (WGS) entry which is preliminary data.</text>
</comment>
<accession>A0ACC2TW52</accession>
<gene>
    <name evidence="1" type="ORF">DSO57_1001196</name>
</gene>
<organism evidence="1 2">
    <name type="scientific">Entomophthora muscae</name>
    <dbReference type="NCBI Taxonomy" id="34485"/>
    <lineage>
        <taxon>Eukaryota</taxon>
        <taxon>Fungi</taxon>
        <taxon>Fungi incertae sedis</taxon>
        <taxon>Zoopagomycota</taxon>
        <taxon>Entomophthoromycotina</taxon>
        <taxon>Entomophthoromycetes</taxon>
        <taxon>Entomophthorales</taxon>
        <taxon>Entomophthoraceae</taxon>
        <taxon>Entomophthora</taxon>
    </lineage>
</organism>
<evidence type="ECO:0000313" key="2">
    <source>
        <dbReference type="Proteomes" id="UP001165960"/>
    </source>
</evidence>
<protein>
    <submittedName>
        <fullName evidence="1">Uncharacterized protein</fullName>
    </submittedName>
</protein>
<sequence>MVQEFHKNNPKAVGLVKATLAAIKFSPAHKNYELAALPGGRKSPLPTKESNVTVIVSRVWPSQSPSCLQKL</sequence>
<dbReference type="Proteomes" id="UP001165960">
    <property type="component" value="Unassembled WGS sequence"/>
</dbReference>